<feature type="transmembrane region" description="Helical" evidence="1">
    <location>
        <begin position="209"/>
        <end position="228"/>
    </location>
</feature>
<dbReference type="RefSeq" id="WP_260793519.1">
    <property type="nucleotide sequence ID" value="NZ_CP093313.1"/>
</dbReference>
<dbReference type="GO" id="GO:0004175">
    <property type="term" value="F:endopeptidase activity"/>
    <property type="evidence" value="ECO:0007669"/>
    <property type="project" value="UniProtKB-ARBA"/>
</dbReference>
<evidence type="ECO:0000313" key="3">
    <source>
        <dbReference type="EMBL" id="UWZ84015.1"/>
    </source>
</evidence>
<organism evidence="3 4">
    <name type="scientific">Occallatibacter riparius</name>
    <dbReference type="NCBI Taxonomy" id="1002689"/>
    <lineage>
        <taxon>Bacteria</taxon>
        <taxon>Pseudomonadati</taxon>
        <taxon>Acidobacteriota</taxon>
        <taxon>Terriglobia</taxon>
        <taxon>Terriglobales</taxon>
        <taxon>Acidobacteriaceae</taxon>
        <taxon>Occallatibacter</taxon>
    </lineage>
</organism>
<feature type="transmembrane region" description="Helical" evidence="1">
    <location>
        <begin position="12"/>
        <end position="32"/>
    </location>
</feature>
<feature type="transmembrane region" description="Helical" evidence="1">
    <location>
        <begin position="90"/>
        <end position="111"/>
    </location>
</feature>
<dbReference type="Pfam" id="PF02517">
    <property type="entry name" value="Rce1-like"/>
    <property type="match status" value="1"/>
</dbReference>
<keyword evidence="4" id="KW-1185">Reference proteome</keyword>
<protein>
    <submittedName>
        <fullName evidence="3">CPBP family intramembrane metalloprotease</fullName>
    </submittedName>
</protein>
<dbReference type="PANTHER" id="PTHR43592">
    <property type="entry name" value="CAAX AMINO TERMINAL PROTEASE"/>
    <property type="match status" value="1"/>
</dbReference>
<dbReference type="PANTHER" id="PTHR43592:SF15">
    <property type="entry name" value="CAAX AMINO TERMINAL PROTEASE FAMILY PROTEIN"/>
    <property type="match status" value="1"/>
</dbReference>
<dbReference type="EMBL" id="CP093313">
    <property type="protein sequence ID" value="UWZ84015.1"/>
    <property type="molecule type" value="Genomic_DNA"/>
</dbReference>
<dbReference type="KEGG" id="orp:MOP44_26085"/>
<dbReference type="GO" id="GO:0008237">
    <property type="term" value="F:metallopeptidase activity"/>
    <property type="evidence" value="ECO:0007669"/>
    <property type="project" value="UniProtKB-KW"/>
</dbReference>
<gene>
    <name evidence="3" type="ORF">MOP44_26085</name>
</gene>
<keyword evidence="1" id="KW-0812">Transmembrane</keyword>
<accession>A0A9J7BN02</accession>
<sequence>MSNYSESASGPKPIAPVWHTILLIAGIVLLSFSGAKQFSGEHAAPVHRMQTYALTVVTEIVMLIWVWFGMRLRRIPFRSIFGNVTGSSTLGIDAVCAAAFWISSVTLLATINATWFVTDALIHHRPIMKNGQLDPAQEKTVHTLTALAPSNMSEIAAWILLCAMAALTEEIVFRGYLQRQFTAWGRGAVAVGVVFSAILFGCAHGYQGFHYMVLLSIYGALFSLLAIFRRNIRAGIFAHAWQDIVAGLGLALLHTKHLV</sequence>
<reference evidence="3" key="1">
    <citation type="submission" date="2021-04" db="EMBL/GenBank/DDBJ databases">
        <title>Phylogenetic analysis of Acidobacteriaceae.</title>
        <authorList>
            <person name="Qiu L."/>
            <person name="Zhang Q."/>
        </authorList>
    </citation>
    <scope>NUCLEOTIDE SEQUENCE</scope>
    <source>
        <strain evidence="3">DSM 25168</strain>
    </source>
</reference>
<name>A0A9J7BN02_9BACT</name>
<evidence type="ECO:0000256" key="1">
    <source>
        <dbReference type="SAM" id="Phobius"/>
    </source>
</evidence>
<feature type="domain" description="CAAX prenyl protease 2/Lysostaphin resistance protein A-like" evidence="2">
    <location>
        <begin position="154"/>
        <end position="244"/>
    </location>
</feature>
<feature type="transmembrane region" description="Helical" evidence="1">
    <location>
        <begin position="184"/>
        <end position="203"/>
    </location>
</feature>
<dbReference type="Proteomes" id="UP001059380">
    <property type="component" value="Chromosome"/>
</dbReference>
<dbReference type="AlphaFoldDB" id="A0A9J7BN02"/>
<proteinExistence type="predicted"/>
<keyword evidence="1" id="KW-1133">Transmembrane helix</keyword>
<feature type="transmembrane region" description="Helical" evidence="1">
    <location>
        <begin position="155"/>
        <end position="177"/>
    </location>
</feature>
<keyword evidence="1" id="KW-0472">Membrane</keyword>
<keyword evidence="3" id="KW-0482">Metalloprotease</keyword>
<keyword evidence="3" id="KW-0645">Protease</keyword>
<evidence type="ECO:0000259" key="2">
    <source>
        <dbReference type="Pfam" id="PF02517"/>
    </source>
</evidence>
<evidence type="ECO:0000313" key="4">
    <source>
        <dbReference type="Proteomes" id="UP001059380"/>
    </source>
</evidence>
<feature type="transmembrane region" description="Helical" evidence="1">
    <location>
        <begin position="52"/>
        <end position="70"/>
    </location>
</feature>
<dbReference type="InterPro" id="IPR003675">
    <property type="entry name" value="Rce1/LyrA-like_dom"/>
</dbReference>
<keyword evidence="3" id="KW-0378">Hydrolase</keyword>
<dbReference type="GO" id="GO:0080120">
    <property type="term" value="P:CAAX-box protein maturation"/>
    <property type="evidence" value="ECO:0007669"/>
    <property type="project" value="UniProtKB-ARBA"/>
</dbReference>